<evidence type="ECO:0000256" key="3">
    <source>
        <dbReference type="PROSITE-ProRule" id="PRU00339"/>
    </source>
</evidence>
<dbReference type="SMART" id="SM00028">
    <property type="entry name" value="TPR"/>
    <property type="match status" value="6"/>
</dbReference>
<protein>
    <submittedName>
        <fullName evidence="5">Uncharacterized protein</fullName>
    </submittedName>
</protein>
<dbReference type="Gene3D" id="1.25.40.10">
    <property type="entry name" value="Tetratricopeptide repeat domain"/>
    <property type="match status" value="3"/>
</dbReference>
<evidence type="ECO:0000256" key="1">
    <source>
        <dbReference type="ARBA" id="ARBA00022737"/>
    </source>
</evidence>
<keyword evidence="2 3" id="KW-0802">TPR repeat</keyword>
<dbReference type="PANTHER" id="PTHR45586:SF1">
    <property type="entry name" value="LIPOPOLYSACCHARIDE ASSEMBLY PROTEIN B"/>
    <property type="match status" value="1"/>
</dbReference>
<dbReference type="InterPro" id="IPR011990">
    <property type="entry name" value="TPR-like_helical_dom_sf"/>
</dbReference>
<proteinExistence type="predicted"/>
<dbReference type="PANTHER" id="PTHR45586">
    <property type="entry name" value="TPR REPEAT-CONTAINING PROTEIN PA4667"/>
    <property type="match status" value="1"/>
</dbReference>
<evidence type="ECO:0000313" key="6">
    <source>
        <dbReference type="Proteomes" id="UP000391834"/>
    </source>
</evidence>
<dbReference type="Proteomes" id="UP000391834">
    <property type="component" value="Unassembled WGS sequence"/>
</dbReference>
<feature type="repeat" description="TPR" evidence="3">
    <location>
        <begin position="101"/>
        <end position="134"/>
    </location>
</feature>
<comment type="caution">
    <text evidence="5">The sequence shown here is derived from an EMBL/GenBank/DDBJ whole genome shotgun (WGS) entry which is preliminary data.</text>
</comment>
<dbReference type="OrthoDB" id="1393131at2"/>
<keyword evidence="4" id="KW-1133">Transmembrane helix</keyword>
<feature type="transmembrane region" description="Helical" evidence="4">
    <location>
        <begin position="7"/>
        <end position="25"/>
    </location>
</feature>
<dbReference type="InterPro" id="IPR019734">
    <property type="entry name" value="TPR_rpt"/>
</dbReference>
<keyword evidence="1" id="KW-0677">Repeat</keyword>
<gene>
    <name evidence="5" type="ORF">PbJCM13498_31940</name>
</gene>
<keyword evidence="4" id="KW-0472">Membrane</keyword>
<dbReference type="AlphaFoldDB" id="A0A5M4B345"/>
<accession>A0A5M4B345</accession>
<reference evidence="5 6" key="1">
    <citation type="submission" date="2019-10" db="EMBL/GenBank/DDBJ databases">
        <title>Prolixibacter strains distinguished by the presence of nitrate reductase genes were adept at nitrate-dependent anaerobic corrosion of metallic iron and carbon steel.</title>
        <authorList>
            <person name="Iino T."/>
            <person name="Shono N."/>
            <person name="Ito K."/>
            <person name="Nakamura R."/>
            <person name="Sueoka K."/>
            <person name="Harayama S."/>
            <person name="Ohkuma M."/>
        </authorList>
    </citation>
    <scope>NUCLEOTIDE SEQUENCE [LARGE SCALE GENOMIC DNA]</scope>
    <source>
        <strain evidence="5 6">JCM 13498</strain>
    </source>
</reference>
<sequence length="602" mass="68879">MKMKRSLIFYSLGGITLIAIVFFVIRTISNSGYATQLPEIPRITSSNEALKEQITTAAETASRKPTAENIGKLGMVYHSSAFYERAAQCYRLAMKRDPKNWRWPYYLGYLDKEMGDSKSAIDNFRKVIAINPNIYYAWYYAGEAFQNLNYNEQAEVSYKKLVYTNFTSSAESEISNRMDFFPLNTYARYQLARIYLSTKQLDKAEAILNEIISDQRSFGPAYRLIGNLYNAKGDSAWSKYYIIRANDLVPYAAPVDTIADKLAMLSRSEMYLLKQIDEAEKSANIEWTNNLVKHAMTYLPENQYLISKALKIHLKMDQGQKAIELVDKHLVAYQNQFTEIQEVANLFFDKRLYAPAARYYAQAVKLKPNDVKLQSRLAISQWQSGQKEEARDLTQQLLKNGQPDQLASGINLLLMFGEIQQAQRYLNTLKMIAPLSAQTQRMEGLMSEYLDRPAQAIKHYEAAFQKEPEDMTNVKNLIEMLFGQKMWKQALSRLGEAMKIHPNAPYVLERTGTLLVTCENQSLRNVNLGRELSERAFFHSTALPGTMLSAGRSLVLACAMQQDYTTAKKYMVVVLNLANNQNLPEEYMNDLLKINSSLQAHM</sequence>
<dbReference type="EMBL" id="BLAX01000001">
    <property type="protein sequence ID" value="GET34331.1"/>
    <property type="molecule type" value="Genomic_DNA"/>
</dbReference>
<dbReference type="Pfam" id="PF13432">
    <property type="entry name" value="TPR_16"/>
    <property type="match status" value="1"/>
</dbReference>
<keyword evidence="6" id="KW-1185">Reference proteome</keyword>
<keyword evidence="4" id="KW-0812">Transmembrane</keyword>
<dbReference type="InterPro" id="IPR051012">
    <property type="entry name" value="CellSynth/LPSAsmb/PSIAsmb"/>
</dbReference>
<dbReference type="Pfam" id="PF14559">
    <property type="entry name" value="TPR_19"/>
    <property type="match status" value="1"/>
</dbReference>
<organism evidence="5 6">
    <name type="scientific">Prolixibacter bellariivorans</name>
    <dbReference type="NCBI Taxonomy" id="314319"/>
    <lineage>
        <taxon>Bacteria</taxon>
        <taxon>Pseudomonadati</taxon>
        <taxon>Bacteroidota</taxon>
        <taxon>Bacteroidia</taxon>
        <taxon>Marinilabiliales</taxon>
        <taxon>Prolixibacteraceae</taxon>
        <taxon>Prolixibacter</taxon>
    </lineage>
</organism>
<evidence type="ECO:0000313" key="5">
    <source>
        <dbReference type="EMBL" id="GET34331.1"/>
    </source>
</evidence>
<name>A0A5M4B345_9BACT</name>
<evidence type="ECO:0000256" key="4">
    <source>
        <dbReference type="SAM" id="Phobius"/>
    </source>
</evidence>
<dbReference type="SUPFAM" id="SSF48452">
    <property type="entry name" value="TPR-like"/>
    <property type="match status" value="2"/>
</dbReference>
<dbReference type="Pfam" id="PF13181">
    <property type="entry name" value="TPR_8"/>
    <property type="match status" value="2"/>
</dbReference>
<dbReference type="PROSITE" id="PS50005">
    <property type="entry name" value="TPR"/>
    <property type="match status" value="2"/>
</dbReference>
<evidence type="ECO:0000256" key="2">
    <source>
        <dbReference type="ARBA" id="ARBA00022803"/>
    </source>
</evidence>
<feature type="repeat" description="TPR" evidence="3">
    <location>
        <begin position="67"/>
        <end position="100"/>
    </location>
</feature>